<organism evidence="1">
    <name type="scientific">marine sediment metagenome</name>
    <dbReference type="NCBI Taxonomy" id="412755"/>
    <lineage>
        <taxon>unclassified sequences</taxon>
        <taxon>metagenomes</taxon>
        <taxon>ecological metagenomes</taxon>
    </lineage>
</organism>
<gene>
    <name evidence="1" type="ORF">LCGC14_2796300</name>
</gene>
<evidence type="ECO:0000313" key="1">
    <source>
        <dbReference type="EMBL" id="KKK83149.1"/>
    </source>
</evidence>
<accession>A0A0F9AXQ4</accession>
<sequence>MWFKKSVAQKEQEELNSTGVTPRMLDMAEDMIAKTATAYSKESASWAVPGSKYRDFEDCDVNGVDSKRSYFARCYEGNQDLFYKAVEEGRVPTTSHAYWRFYDTVTHMGLLIPRILKVLNE</sequence>
<comment type="caution">
    <text evidence="1">The sequence shown here is derived from an EMBL/GenBank/DDBJ whole genome shotgun (WGS) entry which is preliminary data.</text>
</comment>
<protein>
    <submittedName>
        <fullName evidence="1">Uncharacterized protein</fullName>
    </submittedName>
</protein>
<reference evidence="1" key="1">
    <citation type="journal article" date="2015" name="Nature">
        <title>Complex archaea that bridge the gap between prokaryotes and eukaryotes.</title>
        <authorList>
            <person name="Spang A."/>
            <person name="Saw J.H."/>
            <person name="Jorgensen S.L."/>
            <person name="Zaremba-Niedzwiedzka K."/>
            <person name="Martijn J."/>
            <person name="Lind A.E."/>
            <person name="van Eijk R."/>
            <person name="Schleper C."/>
            <person name="Guy L."/>
            <person name="Ettema T.J."/>
        </authorList>
    </citation>
    <scope>NUCLEOTIDE SEQUENCE</scope>
</reference>
<dbReference type="EMBL" id="LAZR01052358">
    <property type="protein sequence ID" value="KKK83149.1"/>
    <property type="molecule type" value="Genomic_DNA"/>
</dbReference>
<name>A0A0F9AXQ4_9ZZZZ</name>
<proteinExistence type="predicted"/>
<dbReference type="AlphaFoldDB" id="A0A0F9AXQ4"/>